<dbReference type="PANTHER" id="PTHR35869">
    <property type="entry name" value="OUTER-MEMBRANE LIPOPROTEIN CARRIER PROTEIN"/>
    <property type="match status" value="1"/>
</dbReference>
<sequence>MVTYFRSLLSGLLVLFVAVLPVQAQTDSTLLQEVQTRYESIDGIKAQFVQTIESEFSSTRRTEGTLYLAGSKYRVETPQQTFVTDGGTTWIYSPSQKQVVVNTPSGDGSDLTPETFFTNYAARYSVETSRDTSANGISYKVLDLKPTDPAASFDDVILWVNPSNLVIERLRVRDANKNVITIRLDDIEVNPGLSETTFQFDPPEDVEVVDLRSS</sequence>
<evidence type="ECO:0000313" key="4">
    <source>
        <dbReference type="Proteomes" id="UP000220102"/>
    </source>
</evidence>
<dbReference type="OrthoDB" id="9810685at2"/>
<keyword evidence="4" id="KW-1185">Reference proteome</keyword>
<comment type="caution">
    <text evidence="3">The sequence shown here is derived from an EMBL/GenBank/DDBJ whole genome shotgun (WGS) entry which is preliminary data.</text>
</comment>
<dbReference type="PANTHER" id="PTHR35869:SF1">
    <property type="entry name" value="OUTER-MEMBRANE LIPOPROTEIN CARRIER PROTEIN"/>
    <property type="match status" value="1"/>
</dbReference>
<dbReference type="Gene3D" id="2.50.20.10">
    <property type="entry name" value="Lipoprotein localisation LolA/LolB/LppX"/>
    <property type="match status" value="1"/>
</dbReference>
<keyword evidence="1 2" id="KW-0732">Signal</keyword>
<dbReference type="InterPro" id="IPR004564">
    <property type="entry name" value="OM_lipoprot_carrier_LolA-like"/>
</dbReference>
<evidence type="ECO:0000256" key="2">
    <source>
        <dbReference type="SAM" id="SignalP"/>
    </source>
</evidence>
<dbReference type="AlphaFoldDB" id="A0A2A8D2R3"/>
<dbReference type="RefSeq" id="WP_143815272.1">
    <property type="nucleotide sequence ID" value="NZ_PDEQ01000001.1"/>
</dbReference>
<dbReference type="EMBL" id="PDEQ01000001">
    <property type="protein sequence ID" value="PEN15229.1"/>
    <property type="molecule type" value="Genomic_DNA"/>
</dbReference>
<dbReference type="Proteomes" id="UP000220102">
    <property type="component" value="Unassembled WGS sequence"/>
</dbReference>
<evidence type="ECO:0000256" key="1">
    <source>
        <dbReference type="ARBA" id="ARBA00022729"/>
    </source>
</evidence>
<dbReference type="CDD" id="cd16325">
    <property type="entry name" value="LolA"/>
    <property type="match status" value="1"/>
</dbReference>
<dbReference type="SUPFAM" id="SSF89392">
    <property type="entry name" value="Prokaryotic lipoproteins and lipoprotein localization factors"/>
    <property type="match status" value="1"/>
</dbReference>
<gene>
    <name evidence="3" type="ORF">CRI94_02820</name>
</gene>
<feature type="chain" id="PRO_5012427854" evidence="2">
    <location>
        <begin position="25"/>
        <end position="214"/>
    </location>
</feature>
<organism evidence="3 4">
    <name type="scientific">Longibacter salinarum</name>
    <dbReference type="NCBI Taxonomy" id="1850348"/>
    <lineage>
        <taxon>Bacteria</taxon>
        <taxon>Pseudomonadati</taxon>
        <taxon>Rhodothermota</taxon>
        <taxon>Rhodothermia</taxon>
        <taxon>Rhodothermales</taxon>
        <taxon>Salisaetaceae</taxon>
        <taxon>Longibacter</taxon>
    </lineage>
</organism>
<evidence type="ECO:0000313" key="3">
    <source>
        <dbReference type="EMBL" id="PEN15229.1"/>
    </source>
</evidence>
<name>A0A2A8D2R3_9BACT</name>
<reference evidence="3 4" key="1">
    <citation type="submission" date="2017-10" db="EMBL/GenBank/DDBJ databases">
        <title>Draft genome of Longibacter Salinarum.</title>
        <authorList>
            <person name="Goh K.M."/>
            <person name="Shamsir M.S."/>
            <person name="Lim S.W."/>
        </authorList>
    </citation>
    <scope>NUCLEOTIDE SEQUENCE [LARGE SCALE GENOMIC DNA]</scope>
    <source>
        <strain evidence="3 4">KCTC 52045</strain>
    </source>
</reference>
<dbReference type="InterPro" id="IPR029046">
    <property type="entry name" value="LolA/LolB/LppX"/>
</dbReference>
<feature type="signal peptide" evidence="2">
    <location>
        <begin position="1"/>
        <end position="24"/>
    </location>
</feature>
<accession>A0A2A8D2R3</accession>
<dbReference type="Pfam" id="PF03548">
    <property type="entry name" value="LolA"/>
    <property type="match status" value="1"/>
</dbReference>
<protein>
    <submittedName>
        <fullName evidence="3">Cell envelope biogenesis protein LolA</fullName>
    </submittedName>
</protein>
<proteinExistence type="predicted"/>